<dbReference type="EMBL" id="HACM01007892">
    <property type="protein sequence ID" value="CRZ08334.1"/>
    <property type="molecule type" value="Transcribed_RNA"/>
</dbReference>
<dbReference type="EMBL" id="HACM01007871">
    <property type="protein sequence ID" value="CRZ08313.1"/>
    <property type="molecule type" value="Transcribed_RNA"/>
</dbReference>
<dbReference type="EMBL" id="HACM01007898">
    <property type="protein sequence ID" value="CRZ08340.1"/>
    <property type="molecule type" value="Transcribed_RNA"/>
</dbReference>
<dbReference type="EMBL" id="HACM01007880">
    <property type="protein sequence ID" value="CRZ08322.1"/>
    <property type="molecule type" value="Transcribed_RNA"/>
</dbReference>
<proteinExistence type="predicted"/>
<dbReference type="EMBL" id="HACM01007910">
    <property type="protein sequence ID" value="CRZ08352.1"/>
    <property type="molecule type" value="Transcribed_RNA"/>
</dbReference>
<dbReference type="EMBL" id="HACM01007874">
    <property type="protein sequence ID" value="CRZ08316.1"/>
    <property type="molecule type" value="Transcribed_RNA"/>
</dbReference>
<evidence type="ECO:0000313" key="2">
    <source>
        <dbReference type="EMBL" id="CRZ08313.1"/>
    </source>
</evidence>
<name>A0A0H5R281_9EUKA</name>
<dbReference type="EMBL" id="HACM01007888">
    <property type="protein sequence ID" value="CRZ08330.1"/>
    <property type="molecule type" value="Transcribed_RNA"/>
</dbReference>
<dbReference type="EMBL" id="HACM01007906">
    <property type="protein sequence ID" value="CRZ08348.1"/>
    <property type="molecule type" value="Transcribed_RNA"/>
</dbReference>
<dbReference type="AlphaFoldDB" id="A0A0H5R281"/>
<dbReference type="EMBL" id="HACM01007886">
    <property type="protein sequence ID" value="CRZ08328.1"/>
    <property type="molecule type" value="Transcribed_RNA"/>
</dbReference>
<organism evidence="2">
    <name type="scientific">Spongospora subterranea</name>
    <dbReference type="NCBI Taxonomy" id="70186"/>
    <lineage>
        <taxon>Eukaryota</taxon>
        <taxon>Sar</taxon>
        <taxon>Rhizaria</taxon>
        <taxon>Endomyxa</taxon>
        <taxon>Phytomyxea</taxon>
        <taxon>Plasmodiophorida</taxon>
        <taxon>Plasmodiophoridae</taxon>
        <taxon>Spongospora</taxon>
    </lineage>
</organism>
<reference evidence="2" key="1">
    <citation type="submission" date="2015-04" db="EMBL/GenBank/DDBJ databases">
        <title>The genome sequence of the plant pathogenic Rhizarian Plasmodiophora brassicae reveals insights in its biotrophic life cycle and the origin of chitin synthesis.</title>
        <authorList>
            <person name="Schwelm A."/>
            <person name="Fogelqvist J."/>
            <person name="Knaust A."/>
            <person name="Julke S."/>
            <person name="Lilja T."/>
            <person name="Dhandapani V."/>
            <person name="Bonilla-Rosso G."/>
            <person name="Karlsson M."/>
            <person name="Shevchenko A."/>
            <person name="Choi S.R."/>
            <person name="Kim H.G."/>
            <person name="Park J.Y."/>
            <person name="Lim Y.P."/>
            <person name="Ludwig-Muller J."/>
            <person name="Dixelius C."/>
        </authorList>
    </citation>
    <scope>NUCLEOTIDE SEQUENCE</scope>
    <source>
        <tissue evidence="2">Potato root galls</tissue>
    </source>
</reference>
<evidence type="ECO:0000256" key="1">
    <source>
        <dbReference type="SAM" id="MobiDB-lite"/>
    </source>
</evidence>
<feature type="region of interest" description="Disordered" evidence="1">
    <location>
        <begin position="14"/>
        <end position="44"/>
    </location>
</feature>
<accession>A0A0H5R281</accession>
<dbReference type="EMBL" id="HACM01007887">
    <property type="protein sequence ID" value="CRZ08329.1"/>
    <property type="molecule type" value="Transcribed_RNA"/>
</dbReference>
<protein>
    <submittedName>
        <fullName evidence="2">Uncharacterized protein</fullName>
    </submittedName>
</protein>
<dbReference type="EMBL" id="HACM01007895">
    <property type="protein sequence ID" value="CRZ08337.1"/>
    <property type="molecule type" value="Transcribed_RNA"/>
</dbReference>
<sequence length="152" mass="16555">MTVTMIVDEERAEVGAGSPINLGDDPEASSVNYQNGKGSDGHRVRGRAGDIMETIAAPRLAGMQRNHLVKFLEELERYDLHLADAGRSDTARDVVTMIEPELLAYRSIASLHLIGTPRAALTSEETTRRRLAGLSLYCCEPGHTVLTGNLPR</sequence>